<feature type="transmembrane region" description="Helical" evidence="6">
    <location>
        <begin position="25"/>
        <end position="45"/>
    </location>
</feature>
<evidence type="ECO:0000256" key="1">
    <source>
        <dbReference type="ARBA" id="ARBA00004651"/>
    </source>
</evidence>
<organism evidence="8 9">
    <name type="scientific">Ktedonobacter racemifer DSM 44963</name>
    <dbReference type="NCBI Taxonomy" id="485913"/>
    <lineage>
        <taxon>Bacteria</taxon>
        <taxon>Bacillati</taxon>
        <taxon>Chloroflexota</taxon>
        <taxon>Ktedonobacteria</taxon>
        <taxon>Ktedonobacterales</taxon>
        <taxon>Ktedonobacteraceae</taxon>
        <taxon>Ktedonobacter</taxon>
    </lineage>
</organism>
<dbReference type="EMBL" id="ADVG01000002">
    <property type="protein sequence ID" value="EFH86992.1"/>
    <property type="molecule type" value="Genomic_DNA"/>
</dbReference>
<evidence type="ECO:0000259" key="7">
    <source>
        <dbReference type="Pfam" id="PF13396"/>
    </source>
</evidence>
<evidence type="ECO:0000256" key="5">
    <source>
        <dbReference type="ARBA" id="ARBA00023136"/>
    </source>
</evidence>
<dbReference type="AlphaFoldDB" id="D6TMJ2"/>
<keyword evidence="5 6" id="KW-0472">Membrane</keyword>
<dbReference type="InterPro" id="IPR027379">
    <property type="entry name" value="CLS_N"/>
</dbReference>
<evidence type="ECO:0000313" key="8">
    <source>
        <dbReference type="EMBL" id="EFH86992.1"/>
    </source>
</evidence>
<comment type="subcellular location">
    <subcellularLocation>
        <location evidence="1">Cell membrane</location>
        <topology evidence="1">Multi-pass membrane protein</topology>
    </subcellularLocation>
</comment>
<evidence type="ECO:0000313" key="9">
    <source>
        <dbReference type="Proteomes" id="UP000004508"/>
    </source>
</evidence>
<evidence type="ECO:0000256" key="3">
    <source>
        <dbReference type="ARBA" id="ARBA00022692"/>
    </source>
</evidence>
<reference evidence="8 9" key="1">
    <citation type="journal article" date="2011" name="Stand. Genomic Sci.">
        <title>Non-contiguous finished genome sequence and contextual data of the filamentous soil bacterium Ktedonobacter racemifer type strain (SOSP1-21).</title>
        <authorList>
            <person name="Chang Y.J."/>
            <person name="Land M."/>
            <person name="Hauser L."/>
            <person name="Chertkov O."/>
            <person name="Del Rio T.G."/>
            <person name="Nolan M."/>
            <person name="Copeland A."/>
            <person name="Tice H."/>
            <person name="Cheng J.F."/>
            <person name="Lucas S."/>
            <person name="Han C."/>
            <person name="Goodwin L."/>
            <person name="Pitluck S."/>
            <person name="Ivanova N."/>
            <person name="Ovchinikova G."/>
            <person name="Pati A."/>
            <person name="Chen A."/>
            <person name="Palaniappan K."/>
            <person name="Mavromatis K."/>
            <person name="Liolios K."/>
            <person name="Brettin T."/>
            <person name="Fiebig A."/>
            <person name="Rohde M."/>
            <person name="Abt B."/>
            <person name="Goker M."/>
            <person name="Detter J.C."/>
            <person name="Woyke T."/>
            <person name="Bristow J."/>
            <person name="Eisen J.A."/>
            <person name="Markowitz V."/>
            <person name="Hugenholtz P."/>
            <person name="Kyrpides N.C."/>
            <person name="Klenk H.P."/>
            <person name="Lapidus A."/>
        </authorList>
    </citation>
    <scope>NUCLEOTIDE SEQUENCE [LARGE SCALE GENOMIC DNA]</scope>
    <source>
        <strain evidence="9">DSM 44963</strain>
    </source>
</reference>
<dbReference type="Pfam" id="PF13396">
    <property type="entry name" value="PLDc_N"/>
    <property type="match status" value="1"/>
</dbReference>
<evidence type="ECO:0000256" key="6">
    <source>
        <dbReference type="SAM" id="Phobius"/>
    </source>
</evidence>
<accession>D6TMJ2</accession>
<evidence type="ECO:0000256" key="4">
    <source>
        <dbReference type="ARBA" id="ARBA00022989"/>
    </source>
</evidence>
<evidence type="ECO:0000256" key="2">
    <source>
        <dbReference type="ARBA" id="ARBA00022475"/>
    </source>
</evidence>
<dbReference type="STRING" id="485913.Krac_8310"/>
<gene>
    <name evidence="8" type="ORF">Krac_8310</name>
</gene>
<proteinExistence type="predicted"/>
<keyword evidence="9" id="KW-1185">Reference proteome</keyword>
<name>D6TMJ2_KTERA</name>
<sequence>MLPLLGHIIETVMILEDEHSPTGKLLWLLIVWLLPFVGQFLYLLFGQRPPSGNYVRFAQPSY</sequence>
<keyword evidence="2" id="KW-1003">Cell membrane</keyword>
<keyword evidence="4 6" id="KW-1133">Transmembrane helix</keyword>
<comment type="caution">
    <text evidence="8">The sequence shown here is derived from an EMBL/GenBank/DDBJ whole genome shotgun (WGS) entry which is preliminary data.</text>
</comment>
<protein>
    <recommendedName>
        <fullName evidence="7">Cardiolipin synthase N-terminal domain-containing protein</fullName>
    </recommendedName>
</protein>
<dbReference type="Proteomes" id="UP000004508">
    <property type="component" value="Unassembled WGS sequence"/>
</dbReference>
<keyword evidence="3 6" id="KW-0812">Transmembrane</keyword>
<feature type="domain" description="Cardiolipin synthase N-terminal" evidence="7">
    <location>
        <begin position="13"/>
        <end position="47"/>
    </location>
</feature>
<dbReference type="GO" id="GO:0005886">
    <property type="term" value="C:plasma membrane"/>
    <property type="evidence" value="ECO:0007669"/>
    <property type="project" value="UniProtKB-SubCell"/>
</dbReference>
<dbReference type="InParanoid" id="D6TMJ2"/>